<proteinExistence type="predicted"/>
<organism evidence="2 3">
    <name type="scientific">Lachnoanaerobaculum saburreum</name>
    <dbReference type="NCBI Taxonomy" id="467210"/>
    <lineage>
        <taxon>Bacteria</taxon>
        <taxon>Bacillati</taxon>
        <taxon>Bacillota</taxon>
        <taxon>Clostridia</taxon>
        <taxon>Lachnospirales</taxon>
        <taxon>Lachnospiraceae</taxon>
        <taxon>Lachnoanaerobaculum</taxon>
    </lineage>
</organism>
<evidence type="ECO:0000259" key="1">
    <source>
        <dbReference type="Pfam" id="PF01966"/>
    </source>
</evidence>
<evidence type="ECO:0000313" key="3">
    <source>
        <dbReference type="Proteomes" id="UP000070394"/>
    </source>
</evidence>
<keyword evidence="3" id="KW-1185">Reference proteome</keyword>
<dbReference type="PATRIC" id="fig|467210.3.peg.1283"/>
<dbReference type="InterPro" id="IPR006674">
    <property type="entry name" value="HD_domain"/>
</dbReference>
<dbReference type="Gene3D" id="1.10.3210.10">
    <property type="entry name" value="Hypothetical protein af1432"/>
    <property type="match status" value="1"/>
</dbReference>
<dbReference type="STRING" id="467210.HMPREF1866_01292"/>
<accession>A0A133ZQT1</accession>
<evidence type="ECO:0000313" key="2">
    <source>
        <dbReference type="EMBL" id="KXB57784.1"/>
    </source>
</evidence>
<dbReference type="SUPFAM" id="SSF109604">
    <property type="entry name" value="HD-domain/PDEase-like"/>
    <property type="match status" value="1"/>
</dbReference>
<sequence>MTVNEVMEKMIVASHGSFHDINHFLKVWAYARNIGMGEKLDDETQRTLEMAAIVHDISCPSLRAKYGNADGKKQEEVSSPMIKEFFADTDVEKSVADRIDYMISHHHTYTDVDGIDLQILLEADFLVNAQEMSIKKDAIEEMMKNVFKTDTGIRYLKELFLI</sequence>
<comment type="caution">
    <text evidence="2">The sequence shown here is derived from an EMBL/GenBank/DDBJ whole genome shotgun (WGS) entry which is preliminary data.</text>
</comment>
<dbReference type="OrthoDB" id="155250at2"/>
<dbReference type="CDD" id="cd00077">
    <property type="entry name" value="HDc"/>
    <property type="match status" value="1"/>
</dbReference>
<feature type="domain" description="HD" evidence="1">
    <location>
        <begin position="21"/>
        <end position="119"/>
    </location>
</feature>
<dbReference type="EMBL" id="LSDA01000075">
    <property type="protein sequence ID" value="KXB57784.1"/>
    <property type="molecule type" value="Genomic_DNA"/>
</dbReference>
<dbReference type="InterPro" id="IPR003607">
    <property type="entry name" value="HD/PDEase_dom"/>
</dbReference>
<dbReference type="RefSeq" id="WP_060931085.1">
    <property type="nucleotide sequence ID" value="NZ_KQ959819.1"/>
</dbReference>
<protein>
    <submittedName>
        <fullName evidence="2">HD domain protein</fullName>
    </submittedName>
</protein>
<dbReference type="Proteomes" id="UP000070394">
    <property type="component" value="Unassembled WGS sequence"/>
</dbReference>
<dbReference type="Pfam" id="PF01966">
    <property type="entry name" value="HD"/>
    <property type="match status" value="1"/>
</dbReference>
<reference evidence="3" key="1">
    <citation type="submission" date="2016-01" db="EMBL/GenBank/DDBJ databases">
        <authorList>
            <person name="Mitreva M."/>
            <person name="Pepin K.H."/>
            <person name="Mihindukulasuriya K.A."/>
            <person name="Fulton R."/>
            <person name="Fronick C."/>
            <person name="O'Laughlin M."/>
            <person name="Miner T."/>
            <person name="Herter B."/>
            <person name="Rosa B.A."/>
            <person name="Cordes M."/>
            <person name="Tomlinson C."/>
            <person name="Wollam A."/>
            <person name="Palsikar V.B."/>
            <person name="Mardis E.R."/>
            <person name="Wilson R.K."/>
        </authorList>
    </citation>
    <scope>NUCLEOTIDE SEQUENCE [LARGE SCALE GENOMIC DNA]</scope>
    <source>
        <strain evidence="3">DNF00896</strain>
    </source>
</reference>
<dbReference type="AlphaFoldDB" id="A0A133ZQT1"/>
<gene>
    <name evidence="2" type="ORF">HMPREF1866_01292</name>
</gene>
<name>A0A133ZQT1_9FIRM</name>